<gene>
    <name evidence="1" type="ordered locus">TEQUI_0524</name>
</gene>
<name>A0A654KHW7_TAYEM</name>
<proteinExistence type="predicted"/>
<dbReference type="AlphaFoldDB" id="A0A654KHW7"/>
<protein>
    <recommendedName>
        <fullName evidence="3">Phage protein</fullName>
    </recommendedName>
</protein>
<dbReference type="Gene3D" id="1.20.120.1620">
    <property type="match status" value="1"/>
</dbReference>
<accession>A0A654KHW7</accession>
<dbReference type="KEGG" id="teq:TEQUI_0524"/>
<reference evidence="1 2" key="1">
    <citation type="journal article" date="2011" name="J. Bacteriol.">
        <title>Genome sequence of Taylorella equigenitalis MCE9, the causative agent of contagious equine metritis.</title>
        <authorList>
            <person name="Hebert L."/>
            <person name="Moumen B."/>
            <person name="Duquesne F."/>
            <person name="Breuil M.F."/>
            <person name="Laugier C."/>
            <person name="Batto J.M."/>
            <person name="Renault P."/>
            <person name="Petry S."/>
        </authorList>
    </citation>
    <scope>NUCLEOTIDE SEQUENCE [LARGE SCALE GENOMIC DNA]</scope>
    <source>
        <strain evidence="1 2">MCE9</strain>
    </source>
</reference>
<organism evidence="1 2">
    <name type="scientific">Taylorella equigenitalis (strain MCE9)</name>
    <dbReference type="NCBI Taxonomy" id="937774"/>
    <lineage>
        <taxon>Bacteria</taxon>
        <taxon>Pseudomonadati</taxon>
        <taxon>Pseudomonadota</taxon>
        <taxon>Betaproteobacteria</taxon>
        <taxon>Burkholderiales</taxon>
        <taxon>Alcaligenaceae</taxon>
        <taxon>Taylorella</taxon>
    </lineage>
</organism>
<sequence length="57" mass="6984">MDDPEEKPKYTFLKCMDLFYSKELDDLAKKYIDNPYETYIEYKKNMDAEFQKILNSE</sequence>
<dbReference type="Proteomes" id="UP000007472">
    <property type="component" value="Chromosome"/>
</dbReference>
<evidence type="ECO:0000313" key="1">
    <source>
        <dbReference type="EMBL" id="ADU91466.1"/>
    </source>
</evidence>
<dbReference type="InterPro" id="IPR038314">
    <property type="entry name" value="T6SS_sf"/>
</dbReference>
<evidence type="ECO:0000313" key="2">
    <source>
        <dbReference type="Proteomes" id="UP000007472"/>
    </source>
</evidence>
<evidence type="ECO:0008006" key="3">
    <source>
        <dbReference type="Google" id="ProtNLM"/>
    </source>
</evidence>
<dbReference type="EMBL" id="CP002456">
    <property type="protein sequence ID" value="ADU91466.1"/>
    <property type="molecule type" value="Genomic_DNA"/>
</dbReference>